<dbReference type="InterPro" id="IPR020287">
    <property type="entry name" value="Tail_sheath_C"/>
</dbReference>
<proteinExistence type="inferred from homology"/>
<dbReference type="EMBL" id="FCOI02000031">
    <property type="protein sequence ID" value="SAK88308.1"/>
    <property type="molecule type" value="Genomic_DNA"/>
</dbReference>
<feature type="domain" description="Tail sheath protein C-terminal" evidence="3">
    <location>
        <begin position="378"/>
        <end position="490"/>
    </location>
</feature>
<dbReference type="PIRSF" id="PIRSF007349">
    <property type="entry name" value="Tsp_L"/>
    <property type="match status" value="1"/>
</dbReference>
<evidence type="ECO:0000259" key="2">
    <source>
        <dbReference type="Pfam" id="PF04984"/>
    </source>
</evidence>
<feature type="domain" description="Tail sheath protein subtilisin-like" evidence="2">
    <location>
        <begin position="206"/>
        <end position="369"/>
    </location>
</feature>
<dbReference type="AlphaFoldDB" id="A0A158D143"/>
<dbReference type="Pfam" id="PF04984">
    <property type="entry name" value="Phage_sheath_1"/>
    <property type="match status" value="1"/>
</dbReference>
<comment type="similarity">
    <text evidence="1">Belongs to the myoviridae tail sheath protein family.</text>
</comment>
<sequence>MTIPFKQIPQNIRTPLFFAEIDNSHANSAVANQRALLIGPMTSAGSATPNVPLISSGTGDANVQAGANSVLALMTAAYRQNDQFGELWYLPVQDAAGAVAATGTIAFTAAPTANGTISLYIAGQLVTVPVTAGQTTAQIATAVAAAINLIPSMPVTAAASTSTVTLTADNKGLVGNDIDVRFNYIGTTAGEALPTGLAATITAMAGGTTNPTLTTALGNLQDMPFDFIACAFTDTTSLDALKAFLNDSTGRWSWQQQVYGHVFVAYRSTWAGLTTFGTSRNNQHESIMGFNDSPTPAWQWAAAIAAVTAVSVRADPGVPMQTVALTGVLAPPLQSRFNLSQRNTLLYDGIATFTVGDDGTVAIENLITSYQTNAYGQPDNSYLEVETMFLLAYVLRRLRTLVTSKYARVKLAANGTRFGPGAGIVTPNIIKADQIAEYQAMEYEGYVQGSDKFAQSIIVEQNAQNPNRVDVLWPGTLINQLRIFALLAQFRLSTSQT</sequence>
<keyword evidence="5" id="KW-1185">Reference proteome</keyword>
<gene>
    <name evidence="4" type="ORF">AWB76_06312</name>
</gene>
<evidence type="ECO:0000256" key="1">
    <source>
        <dbReference type="ARBA" id="ARBA00008005"/>
    </source>
</evidence>
<dbReference type="Proteomes" id="UP000054624">
    <property type="component" value="Unassembled WGS sequence"/>
</dbReference>
<protein>
    <submittedName>
        <fullName evidence="4">Bacteriophage Mu tail sheath family protein</fullName>
    </submittedName>
</protein>
<dbReference type="STRING" id="1777137.AWB76_06312"/>
<accession>A0A158D143</accession>
<dbReference type="InterPro" id="IPR035089">
    <property type="entry name" value="Phage_sheath_subtilisin"/>
</dbReference>
<dbReference type="OrthoDB" id="5442644at2"/>
<reference evidence="5" key="1">
    <citation type="submission" date="2016-01" db="EMBL/GenBank/DDBJ databases">
        <authorList>
            <person name="Peeters Charlotte."/>
        </authorList>
    </citation>
    <scope>NUCLEOTIDE SEQUENCE [LARGE SCALE GENOMIC DNA]</scope>
</reference>
<dbReference type="Pfam" id="PF17482">
    <property type="entry name" value="Phage_sheath_1C"/>
    <property type="match status" value="1"/>
</dbReference>
<name>A0A158D143_9BURK</name>
<evidence type="ECO:0000313" key="5">
    <source>
        <dbReference type="Proteomes" id="UP000054624"/>
    </source>
</evidence>
<dbReference type="RefSeq" id="WP_061163936.1">
    <property type="nucleotide sequence ID" value="NZ_FCOI02000031.1"/>
</dbReference>
<evidence type="ECO:0000313" key="4">
    <source>
        <dbReference type="EMBL" id="SAK88308.1"/>
    </source>
</evidence>
<evidence type="ECO:0000259" key="3">
    <source>
        <dbReference type="Pfam" id="PF17482"/>
    </source>
</evidence>
<dbReference type="InterPro" id="IPR007067">
    <property type="entry name" value="Tail_sheath"/>
</dbReference>
<organism evidence="4 5">
    <name type="scientific">Caballeronia temeraria</name>
    <dbReference type="NCBI Taxonomy" id="1777137"/>
    <lineage>
        <taxon>Bacteria</taxon>
        <taxon>Pseudomonadati</taxon>
        <taxon>Pseudomonadota</taxon>
        <taxon>Betaproteobacteria</taxon>
        <taxon>Burkholderiales</taxon>
        <taxon>Burkholderiaceae</taxon>
        <taxon>Caballeronia</taxon>
    </lineage>
</organism>